<sequence>MENDKIKLSELIENPERYFIMLKPVSETGNDMYTIELNVEGYRDLFCMITDLLKTAELALDGIECGENNVRDAEKYVGSLLRVIEMLIPLEEAELLDLLYRKYLNEKNKSDSK</sequence>
<dbReference type="Proteomes" id="UP000288102">
    <property type="component" value="Unassembled WGS sequence"/>
</dbReference>
<keyword evidence="2" id="KW-1185">Reference proteome</keyword>
<gene>
    <name evidence="1" type="ORF">D0817_24455</name>
</gene>
<comment type="caution">
    <text evidence="1">The sequence shown here is derived from an EMBL/GenBank/DDBJ whole genome shotgun (WGS) entry which is preliminary data.</text>
</comment>
<evidence type="ECO:0000313" key="2">
    <source>
        <dbReference type="Proteomes" id="UP000288102"/>
    </source>
</evidence>
<protein>
    <submittedName>
        <fullName evidence="1">Uncharacterized protein</fullName>
    </submittedName>
</protein>
<evidence type="ECO:0000313" key="1">
    <source>
        <dbReference type="EMBL" id="RUT67808.1"/>
    </source>
</evidence>
<dbReference type="RefSeq" id="WP_127340894.1">
    <property type="nucleotide sequence ID" value="NZ_QWDM01000028.1"/>
</dbReference>
<reference evidence="2" key="1">
    <citation type="journal article" date="2019" name="Syst. Appl. Microbiol.">
        <title>Flavobacterium circumlabens sp. nov. and Flavobacterium cupreum sp. nov., two psychrotrophic species isolated from Antarctic environmental samples.</title>
        <authorList>
            <person name="Kralova S."/>
            <person name="Busse H.-J."/>
            <person name="Svec P."/>
            <person name="Maslanova I."/>
            <person name="Stankova E."/>
            <person name="Bartak M."/>
            <person name="Sedlacek I."/>
        </authorList>
    </citation>
    <scope>NUCLEOTIDE SEQUENCE [LARGE SCALE GENOMIC DNA]</scope>
    <source>
        <strain evidence="2">CCM 8825</strain>
    </source>
</reference>
<name>A0A434A0B3_9FLAO</name>
<dbReference type="EMBL" id="QWDM01000028">
    <property type="protein sequence ID" value="RUT67808.1"/>
    <property type="molecule type" value="Genomic_DNA"/>
</dbReference>
<accession>A0A434A0B3</accession>
<proteinExistence type="predicted"/>
<organism evidence="1 2">
    <name type="scientific">Flavobacterium cupreum</name>
    <dbReference type="NCBI Taxonomy" id="2133766"/>
    <lineage>
        <taxon>Bacteria</taxon>
        <taxon>Pseudomonadati</taxon>
        <taxon>Bacteroidota</taxon>
        <taxon>Flavobacteriia</taxon>
        <taxon>Flavobacteriales</taxon>
        <taxon>Flavobacteriaceae</taxon>
        <taxon>Flavobacterium</taxon>
    </lineage>
</organism>
<dbReference type="OrthoDB" id="1357076at2"/>
<dbReference type="AlphaFoldDB" id="A0A434A0B3"/>